<comment type="caution">
    <text evidence="1">The sequence shown here is derived from an EMBL/GenBank/DDBJ whole genome shotgun (WGS) entry which is preliminary data.</text>
</comment>
<protein>
    <submittedName>
        <fullName evidence="1">Uncharacterized protein</fullName>
    </submittedName>
</protein>
<reference evidence="1 2" key="1">
    <citation type="journal article" date="2022" name="Genome Biol. Evol.">
        <title>The Spruce Budworm Genome: Reconstructing the Evolutionary History of Antifreeze Proteins.</title>
        <authorList>
            <person name="Beliveau C."/>
            <person name="Gagne P."/>
            <person name="Picq S."/>
            <person name="Vernygora O."/>
            <person name="Keeling C.I."/>
            <person name="Pinkney K."/>
            <person name="Doucet D."/>
            <person name="Wen F."/>
            <person name="Johnston J.S."/>
            <person name="Maaroufi H."/>
            <person name="Boyle B."/>
            <person name="Laroche J."/>
            <person name="Dewar K."/>
            <person name="Juretic N."/>
            <person name="Blackburn G."/>
            <person name="Nisole A."/>
            <person name="Brunet B."/>
            <person name="Brandao M."/>
            <person name="Lumley L."/>
            <person name="Duan J."/>
            <person name="Quan G."/>
            <person name="Lucarotti C.J."/>
            <person name="Roe A.D."/>
            <person name="Sperling F.A.H."/>
            <person name="Levesque R.C."/>
            <person name="Cusson M."/>
        </authorList>
    </citation>
    <scope>NUCLEOTIDE SEQUENCE [LARGE SCALE GENOMIC DNA]</scope>
    <source>
        <strain evidence="1">Glfc:IPQL:Cfum</strain>
    </source>
</reference>
<dbReference type="EMBL" id="CM046114">
    <property type="protein sequence ID" value="KAI8420034.1"/>
    <property type="molecule type" value="Genomic_DNA"/>
</dbReference>
<gene>
    <name evidence="1" type="ORF">MSG28_008628</name>
</gene>
<name>A0ACC0J7H3_CHOFU</name>
<evidence type="ECO:0000313" key="1">
    <source>
        <dbReference type="EMBL" id="KAI8420034.1"/>
    </source>
</evidence>
<keyword evidence="2" id="KW-1185">Reference proteome</keyword>
<proteinExistence type="predicted"/>
<organism evidence="1 2">
    <name type="scientific">Choristoneura fumiferana</name>
    <name type="common">Spruce budworm moth</name>
    <name type="synonym">Archips fumiferana</name>
    <dbReference type="NCBI Taxonomy" id="7141"/>
    <lineage>
        <taxon>Eukaryota</taxon>
        <taxon>Metazoa</taxon>
        <taxon>Ecdysozoa</taxon>
        <taxon>Arthropoda</taxon>
        <taxon>Hexapoda</taxon>
        <taxon>Insecta</taxon>
        <taxon>Pterygota</taxon>
        <taxon>Neoptera</taxon>
        <taxon>Endopterygota</taxon>
        <taxon>Lepidoptera</taxon>
        <taxon>Glossata</taxon>
        <taxon>Ditrysia</taxon>
        <taxon>Tortricoidea</taxon>
        <taxon>Tortricidae</taxon>
        <taxon>Tortricinae</taxon>
        <taxon>Choristoneura</taxon>
    </lineage>
</organism>
<evidence type="ECO:0000313" key="2">
    <source>
        <dbReference type="Proteomes" id="UP001064048"/>
    </source>
</evidence>
<dbReference type="Proteomes" id="UP001064048">
    <property type="component" value="Chromosome 14"/>
</dbReference>
<accession>A0ACC0J7H3</accession>
<sequence length="220" mass="24923">MEEKIRNLKSDLKSITKHKLRTERDASNLRVAASYLCNELSTIKSELQFLFKNLEFECSFAAVDVTASKLQTDYAARLLLPCSPINRTPTASWLHGRNAVVPTAIQCCPSESKWQISNARHQLAMIGICTASERSKVNSHIHNLNVHEKGFNELFNKERLLLETREKELREKEADELEIARDKKKMAATRNEQRVREAATVDAEADAIEKACIVLKVSLS</sequence>